<gene>
    <name evidence="2" type="ORF">NP493_986g00009</name>
</gene>
<keyword evidence="3" id="KW-1185">Reference proteome</keyword>
<dbReference type="PANTHER" id="PTHR46769:SF2">
    <property type="entry name" value="FIBROCYSTIN-L ISOFORM 2 PRECURSOR-RELATED"/>
    <property type="match status" value="1"/>
</dbReference>
<name>A0AAD9NKS2_RIDPI</name>
<comment type="caution">
    <text evidence="2">The sequence shown here is derived from an EMBL/GenBank/DDBJ whole genome shotgun (WGS) entry which is preliminary data.</text>
</comment>
<organism evidence="2 3">
    <name type="scientific">Ridgeia piscesae</name>
    <name type="common">Tubeworm</name>
    <dbReference type="NCBI Taxonomy" id="27915"/>
    <lineage>
        <taxon>Eukaryota</taxon>
        <taxon>Metazoa</taxon>
        <taxon>Spiralia</taxon>
        <taxon>Lophotrochozoa</taxon>
        <taxon>Annelida</taxon>
        <taxon>Polychaeta</taxon>
        <taxon>Sedentaria</taxon>
        <taxon>Canalipalpata</taxon>
        <taxon>Sabellida</taxon>
        <taxon>Siboglinidae</taxon>
        <taxon>Ridgeia</taxon>
    </lineage>
</organism>
<proteinExistence type="predicted"/>
<dbReference type="Proteomes" id="UP001209878">
    <property type="component" value="Unassembled WGS sequence"/>
</dbReference>
<evidence type="ECO:0000256" key="1">
    <source>
        <dbReference type="ARBA" id="ARBA00022729"/>
    </source>
</evidence>
<dbReference type="EMBL" id="JAODUO010000985">
    <property type="protein sequence ID" value="KAK2172193.1"/>
    <property type="molecule type" value="Genomic_DNA"/>
</dbReference>
<protein>
    <submittedName>
        <fullName evidence="2">Uncharacterized protein</fullName>
    </submittedName>
</protein>
<accession>A0AAD9NKS2</accession>
<evidence type="ECO:0000313" key="2">
    <source>
        <dbReference type="EMBL" id="KAK2172193.1"/>
    </source>
</evidence>
<evidence type="ECO:0000313" key="3">
    <source>
        <dbReference type="Proteomes" id="UP001209878"/>
    </source>
</evidence>
<dbReference type="PANTHER" id="PTHR46769">
    <property type="entry name" value="POLYCYSTIC KIDNEY AND HEPATIC DISEASE 1 (AUTOSOMAL RECESSIVE)-LIKE 1"/>
    <property type="match status" value="1"/>
</dbReference>
<reference evidence="2" key="1">
    <citation type="journal article" date="2023" name="Mol. Biol. Evol.">
        <title>Third-Generation Sequencing Reveals the Adaptive Role of the Epigenome in Three Deep-Sea Polychaetes.</title>
        <authorList>
            <person name="Perez M."/>
            <person name="Aroh O."/>
            <person name="Sun Y."/>
            <person name="Lan Y."/>
            <person name="Juniper S.K."/>
            <person name="Young C.R."/>
            <person name="Angers B."/>
            <person name="Qian P.Y."/>
        </authorList>
    </citation>
    <scope>NUCLEOTIDE SEQUENCE</scope>
    <source>
        <strain evidence="2">R07B-5</strain>
    </source>
</reference>
<dbReference type="AlphaFoldDB" id="A0AAD9NKS2"/>
<keyword evidence="1" id="KW-0732">Signal</keyword>
<dbReference type="InterPro" id="IPR052387">
    <property type="entry name" value="Fibrocystin"/>
</dbReference>
<sequence length="333" mass="37869">MESAISELLGIRCPDSIIKPPTDTTYFLRDYEDKLPKGQWEHGKRVKIEEPFCGQTSLHSDFNGLTLLSQYDKKNKPIRLNSNPWMCLAHRGYVNLLMNYLYYIGNVKHVKDWDWFEMSALMNQGSEWSYTCINVLDMIRARHKEASTVILKHLKLELPKNPLSHKIFVDALYFGRVPTTEDPEALLRQRQMPPFRVKSLSVTSTSDNVYRLEMQPRECYLPDKFSGWNTKALWSCSSDNPLHCIVPLQDGGVAVTRVQKASEGVSGHFSLSWNGSDPVDVPGNVNAEEMQALLQTNIPGMGVINVDRTGDCAEPEWKITWLTIPGQLPLIEA</sequence>